<organism evidence="2 3">
    <name type="scientific">Eumeta variegata</name>
    <name type="common">Bagworm moth</name>
    <name type="synonym">Eumeta japonica</name>
    <dbReference type="NCBI Taxonomy" id="151549"/>
    <lineage>
        <taxon>Eukaryota</taxon>
        <taxon>Metazoa</taxon>
        <taxon>Ecdysozoa</taxon>
        <taxon>Arthropoda</taxon>
        <taxon>Hexapoda</taxon>
        <taxon>Insecta</taxon>
        <taxon>Pterygota</taxon>
        <taxon>Neoptera</taxon>
        <taxon>Endopterygota</taxon>
        <taxon>Lepidoptera</taxon>
        <taxon>Glossata</taxon>
        <taxon>Ditrysia</taxon>
        <taxon>Tineoidea</taxon>
        <taxon>Psychidae</taxon>
        <taxon>Oiketicinae</taxon>
        <taxon>Eumeta</taxon>
    </lineage>
</organism>
<feature type="compositionally biased region" description="Basic residues" evidence="1">
    <location>
        <begin position="23"/>
        <end position="32"/>
    </location>
</feature>
<keyword evidence="3" id="KW-1185">Reference proteome</keyword>
<protein>
    <submittedName>
        <fullName evidence="2">Uncharacterized protein</fullName>
    </submittedName>
</protein>
<name>A0A4C1WNW5_EUMVA</name>
<accession>A0A4C1WNW5</accession>
<proteinExistence type="predicted"/>
<gene>
    <name evidence="2" type="ORF">EVAR_43364_1</name>
</gene>
<evidence type="ECO:0000313" key="3">
    <source>
        <dbReference type="Proteomes" id="UP000299102"/>
    </source>
</evidence>
<comment type="caution">
    <text evidence="2">The sequence shown here is derived from an EMBL/GenBank/DDBJ whole genome shotgun (WGS) entry which is preliminary data.</text>
</comment>
<evidence type="ECO:0000256" key="1">
    <source>
        <dbReference type="SAM" id="MobiDB-lite"/>
    </source>
</evidence>
<reference evidence="2 3" key="1">
    <citation type="journal article" date="2019" name="Commun. Biol.">
        <title>The bagworm genome reveals a unique fibroin gene that provides high tensile strength.</title>
        <authorList>
            <person name="Kono N."/>
            <person name="Nakamura H."/>
            <person name="Ohtoshi R."/>
            <person name="Tomita M."/>
            <person name="Numata K."/>
            <person name="Arakawa K."/>
        </authorList>
    </citation>
    <scope>NUCLEOTIDE SEQUENCE [LARGE SCALE GENOMIC DNA]</scope>
</reference>
<dbReference type="AlphaFoldDB" id="A0A4C1WNW5"/>
<dbReference type="Proteomes" id="UP000299102">
    <property type="component" value="Unassembled WGS sequence"/>
</dbReference>
<sequence>MAVLRHVPPSERRQVAPAAPPPRRLRSGQRARYKCPRVSAGDGGKFLLAPAFDLKVRDLSECKFNT</sequence>
<dbReference type="EMBL" id="BGZK01000615">
    <property type="protein sequence ID" value="GBP53078.1"/>
    <property type="molecule type" value="Genomic_DNA"/>
</dbReference>
<feature type="region of interest" description="Disordered" evidence="1">
    <location>
        <begin position="1"/>
        <end position="32"/>
    </location>
</feature>
<evidence type="ECO:0000313" key="2">
    <source>
        <dbReference type="EMBL" id="GBP53078.1"/>
    </source>
</evidence>